<dbReference type="EMBL" id="CAJOBR010089820">
    <property type="protein sequence ID" value="CAF5138850.1"/>
    <property type="molecule type" value="Genomic_DNA"/>
</dbReference>
<dbReference type="Proteomes" id="UP000663848">
    <property type="component" value="Unassembled WGS sequence"/>
</dbReference>
<name>A0A822FUU8_9BILA</name>
<proteinExistence type="predicted"/>
<organism evidence="1 2">
    <name type="scientific">Rotaria socialis</name>
    <dbReference type="NCBI Taxonomy" id="392032"/>
    <lineage>
        <taxon>Eukaryota</taxon>
        <taxon>Metazoa</taxon>
        <taxon>Spiralia</taxon>
        <taxon>Gnathifera</taxon>
        <taxon>Rotifera</taxon>
        <taxon>Eurotatoria</taxon>
        <taxon>Bdelloidea</taxon>
        <taxon>Philodinida</taxon>
        <taxon>Philodinidae</taxon>
        <taxon>Rotaria</taxon>
    </lineage>
</organism>
<reference evidence="1" key="1">
    <citation type="submission" date="2021-02" db="EMBL/GenBank/DDBJ databases">
        <authorList>
            <person name="Nowell W R."/>
        </authorList>
    </citation>
    <scope>NUCLEOTIDE SEQUENCE</scope>
</reference>
<dbReference type="AlphaFoldDB" id="A0A822FUU8"/>
<evidence type="ECO:0000313" key="1">
    <source>
        <dbReference type="EMBL" id="CAF5138850.1"/>
    </source>
</evidence>
<sequence length="58" mass="6594">MSMEQEEPDCLIDFWVVSTLKSIHDAQQNNQPRPLHSTDEEMAKIALDFLFAAQDAST</sequence>
<accession>A0A822FUU8</accession>
<gene>
    <name evidence="1" type="ORF">QYT958_LOCUS47508</name>
</gene>
<comment type="caution">
    <text evidence="1">The sequence shown here is derived from an EMBL/GenBank/DDBJ whole genome shotgun (WGS) entry which is preliminary data.</text>
</comment>
<feature type="non-terminal residue" evidence="1">
    <location>
        <position position="58"/>
    </location>
</feature>
<evidence type="ECO:0000313" key="2">
    <source>
        <dbReference type="Proteomes" id="UP000663848"/>
    </source>
</evidence>
<protein>
    <submittedName>
        <fullName evidence="1">Uncharacterized protein</fullName>
    </submittedName>
</protein>